<reference evidence="3 5" key="2">
    <citation type="journal article" date="2014" name="BMC Genomics">
        <title>An improved genome release (version Mt4.0) for the model legume Medicago truncatula.</title>
        <authorList>
            <person name="Tang H."/>
            <person name="Krishnakumar V."/>
            <person name="Bidwell S."/>
            <person name="Rosen B."/>
            <person name="Chan A."/>
            <person name="Zhou S."/>
            <person name="Gentzbittel L."/>
            <person name="Childs K.L."/>
            <person name="Yandell M."/>
            <person name="Gundlach H."/>
            <person name="Mayer K.F."/>
            <person name="Schwartz D.C."/>
            <person name="Town C.D."/>
        </authorList>
    </citation>
    <scope>GENOME REANNOTATION</scope>
    <source>
        <strain evidence="3">A17</strain>
        <strain evidence="4 5">cv. Jemalong A17</strain>
    </source>
</reference>
<dbReference type="HOGENOM" id="CLU_403020_0_0_1"/>
<dbReference type="AlphaFoldDB" id="A0A072VFI7"/>
<dbReference type="Pfam" id="PF01138">
    <property type="entry name" value="RNase_PH"/>
    <property type="match status" value="1"/>
</dbReference>
<reference evidence="3 5" key="1">
    <citation type="journal article" date="2011" name="Nature">
        <title>The Medicago genome provides insight into the evolution of rhizobial symbioses.</title>
        <authorList>
            <person name="Young N.D."/>
            <person name="Debelle F."/>
            <person name="Oldroyd G.E."/>
            <person name="Geurts R."/>
            <person name="Cannon S.B."/>
            <person name="Udvardi M.K."/>
            <person name="Benedito V.A."/>
            <person name="Mayer K.F."/>
            <person name="Gouzy J."/>
            <person name="Schoof H."/>
            <person name="Van de Peer Y."/>
            <person name="Proost S."/>
            <person name="Cook D.R."/>
            <person name="Meyers B.C."/>
            <person name="Spannagl M."/>
            <person name="Cheung F."/>
            <person name="De Mita S."/>
            <person name="Krishnakumar V."/>
            <person name="Gundlach H."/>
            <person name="Zhou S."/>
            <person name="Mudge J."/>
            <person name="Bharti A.K."/>
            <person name="Murray J.D."/>
            <person name="Naoumkina M.A."/>
            <person name="Rosen B."/>
            <person name="Silverstein K.A."/>
            <person name="Tang H."/>
            <person name="Rombauts S."/>
            <person name="Zhao P.X."/>
            <person name="Zhou P."/>
            <person name="Barbe V."/>
            <person name="Bardou P."/>
            <person name="Bechner M."/>
            <person name="Bellec A."/>
            <person name="Berger A."/>
            <person name="Berges H."/>
            <person name="Bidwell S."/>
            <person name="Bisseling T."/>
            <person name="Choisne N."/>
            <person name="Couloux A."/>
            <person name="Denny R."/>
            <person name="Deshpande S."/>
            <person name="Dai X."/>
            <person name="Doyle J.J."/>
            <person name="Dudez A.M."/>
            <person name="Farmer A.D."/>
            <person name="Fouteau S."/>
            <person name="Franken C."/>
            <person name="Gibelin C."/>
            <person name="Gish J."/>
            <person name="Goldstein S."/>
            <person name="Gonzalez A.J."/>
            <person name="Green P.J."/>
            <person name="Hallab A."/>
            <person name="Hartog M."/>
            <person name="Hua A."/>
            <person name="Humphray S.J."/>
            <person name="Jeong D.H."/>
            <person name="Jing Y."/>
            <person name="Jocker A."/>
            <person name="Kenton S.M."/>
            <person name="Kim D.J."/>
            <person name="Klee K."/>
            <person name="Lai H."/>
            <person name="Lang C."/>
            <person name="Lin S."/>
            <person name="Macmil S.L."/>
            <person name="Magdelenat G."/>
            <person name="Matthews L."/>
            <person name="McCorrison J."/>
            <person name="Monaghan E.L."/>
            <person name="Mun J.H."/>
            <person name="Najar F.Z."/>
            <person name="Nicholson C."/>
            <person name="Noirot C."/>
            <person name="O'Bleness M."/>
            <person name="Paule C.R."/>
            <person name="Poulain J."/>
            <person name="Prion F."/>
            <person name="Qin B."/>
            <person name="Qu C."/>
            <person name="Retzel E.F."/>
            <person name="Riddle C."/>
            <person name="Sallet E."/>
            <person name="Samain S."/>
            <person name="Samson N."/>
            <person name="Sanders I."/>
            <person name="Saurat O."/>
            <person name="Scarpelli C."/>
            <person name="Schiex T."/>
            <person name="Segurens B."/>
            <person name="Severin A.J."/>
            <person name="Sherrier D.J."/>
            <person name="Shi R."/>
            <person name="Sims S."/>
            <person name="Singer S.R."/>
            <person name="Sinharoy S."/>
            <person name="Sterck L."/>
            <person name="Viollet A."/>
            <person name="Wang B.B."/>
            <person name="Wang K."/>
            <person name="Wang M."/>
            <person name="Wang X."/>
            <person name="Warfsmann J."/>
            <person name="Weissenbach J."/>
            <person name="White D.D."/>
            <person name="White J.D."/>
            <person name="Wiley G.B."/>
            <person name="Wincker P."/>
            <person name="Xing Y."/>
            <person name="Yang L."/>
            <person name="Yao Z."/>
            <person name="Ying F."/>
            <person name="Zhai J."/>
            <person name="Zhou L."/>
            <person name="Zuber A."/>
            <person name="Denarie J."/>
            <person name="Dixon R.A."/>
            <person name="May G.D."/>
            <person name="Schwartz D.C."/>
            <person name="Rogers J."/>
            <person name="Quetier F."/>
            <person name="Town C.D."/>
            <person name="Roe B.A."/>
        </authorList>
    </citation>
    <scope>NUCLEOTIDE SEQUENCE [LARGE SCALE GENOMIC DNA]</scope>
    <source>
        <strain evidence="3">A17</strain>
        <strain evidence="4 5">cv. Jemalong A17</strain>
    </source>
</reference>
<reference evidence="4" key="3">
    <citation type="submission" date="2015-04" db="UniProtKB">
        <authorList>
            <consortium name="EnsemblPlants"/>
        </authorList>
    </citation>
    <scope>IDENTIFICATION</scope>
    <source>
        <strain evidence="4">cv. Jemalong A17</strain>
    </source>
</reference>
<feature type="domain" description="Exoribonuclease phosphorolytic" evidence="1">
    <location>
        <begin position="427"/>
        <end position="566"/>
    </location>
</feature>
<evidence type="ECO:0000313" key="5">
    <source>
        <dbReference type="Proteomes" id="UP000002051"/>
    </source>
</evidence>
<dbReference type="PANTHER" id="PTHR37763:SF1">
    <property type="entry name" value="EXOSOME COMPLEX EXONUCLEASE"/>
    <property type="match status" value="1"/>
</dbReference>
<keyword evidence="3" id="KW-0540">Nuclease</keyword>
<dbReference type="EnsemblPlants" id="KEH40572">
    <property type="protein sequence ID" value="KEH40572"/>
    <property type="gene ID" value="MTR_1g031820"/>
</dbReference>
<organism evidence="3 5">
    <name type="scientific">Medicago truncatula</name>
    <name type="common">Barrel medic</name>
    <name type="synonym">Medicago tribuloides</name>
    <dbReference type="NCBI Taxonomy" id="3880"/>
    <lineage>
        <taxon>Eukaryota</taxon>
        <taxon>Viridiplantae</taxon>
        <taxon>Streptophyta</taxon>
        <taxon>Embryophyta</taxon>
        <taxon>Tracheophyta</taxon>
        <taxon>Spermatophyta</taxon>
        <taxon>Magnoliopsida</taxon>
        <taxon>eudicotyledons</taxon>
        <taxon>Gunneridae</taxon>
        <taxon>Pentapetalae</taxon>
        <taxon>rosids</taxon>
        <taxon>fabids</taxon>
        <taxon>Fabales</taxon>
        <taxon>Fabaceae</taxon>
        <taxon>Papilionoideae</taxon>
        <taxon>50 kb inversion clade</taxon>
        <taxon>NPAAA clade</taxon>
        <taxon>Hologalegina</taxon>
        <taxon>IRL clade</taxon>
        <taxon>Trifolieae</taxon>
        <taxon>Medicago</taxon>
    </lineage>
</organism>
<protein>
    <submittedName>
        <fullName evidence="3">Exosome complex exonuclease RRP41</fullName>
    </submittedName>
</protein>
<accession>A0A072VFI7</accession>
<dbReference type="InterPro" id="IPR036345">
    <property type="entry name" value="ExoRNase_PH_dom2_sf"/>
</dbReference>
<evidence type="ECO:0000313" key="4">
    <source>
        <dbReference type="EnsemblPlants" id="KEH40572"/>
    </source>
</evidence>
<dbReference type="InterPro" id="IPR001247">
    <property type="entry name" value="ExoRNase_PH_dom1"/>
</dbReference>
<keyword evidence="5" id="KW-1185">Reference proteome</keyword>
<keyword evidence="3" id="KW-0378">Hydrolase</keyword>
<proteinExistence type="predicted"/>
<dbReference type="Gene3D" id="3.30.230.70">
    <property type="entry name" value="GHMP Kinase, N-terminal domain"/>
    <property type="match status" value="1"/>
</dbReference>
<evidence type="ECO:0000313" key="3">
    <source>
        <dbReference type="EMBL" id="KEH40572.1"/>
    </source>
</evidence>
<dbReference type="PANTHER" id="PTHR37763">
    <property type="entry name" value="EXOSOME COMPLEX EXONUCLEASE"/>
    <property type="match status" value="1"/>
</dbReference>
<dbReference type="EMBL" id="CM001217">
    <property type="protein sequence ID" value="KEH40572.1"/>
    <property type="molecule type" value="Genomic_DNA"/>
</dbReference>
<dbReference type="GO" id="GO:0004527">
    <property type="term" value="F:exonuclease activity"/>
    <property type="evidence" value="ECO:0007669"/>
    <property type="project" value="UniProtKB-KW"/>
</dbReference>
<dbReference type="InterPro" id="IPR027408">
    <property type="entry name" value="PNPase/RNase_PH_dom_sf"/>
</dbReference>
<dbReference type="Pfam" id="PF03725">
    <property type="entry name" value="RNase_PH_C"/>
    <property type="match status" value="1"/>
</dbReference>
<sequence length="683" mass="75095">MLYHSSQDVYDMQWYRSEFPKIIKLTQLLANVDTINGRLVDASSNSTIFDDQIENEMRTFKSLVRLFIGSPFVQDKMRRVLALNTNTQHDAFTPFSKTTEREPRVIDSLTKVSNFLDVSAQQRKVVRFKVCPQVTQHHIWTGALKETLNNFAVDLDYLASQGSNEGTTLGQQIIHSCLKFLTETASFSDADSSSWMKFAPSKIVNSSDSQKWEDVLAMFNDLIKCCKSETRLKSHVAKVEVMKEGLLHIKDITIDNSIAYKDARYLQILVQKKLSKTLGHSSGCLFTLLQYYLYGRVTDIEVDLCGGIYKNGNDSRFCLSMGRILTSDSERMVGRGVKQLDRALGLFKFVWETAGMKGHLDLRGHLWCVGADNRVLRYRGNMYFLHGGLTGDTYVVGMVGLSLGEQHFIQGGIAQDLRCDGRKRLTYRPIHVETGVIPQANGSARVKIGATEVIASVKAELGKPSSMQPDKGKVFIYIDCSSTAEPAFEGRGGEELSAELSTALQRCLLGAKSGAGAGIDRTSLVVVEGKICWDLYIDGLVVSSDGNLLDALGSAIKAALSNTGIPSVKVTADASSDEQPEVDVSDEEFLQFDTSGVPVIITLTKIGRHYIVDATPEEESQMSSAVSISINRKGHICGITKRGGAGLDPSVILDMVSVAKHVSEQLMNKLDSEIASAEAEDES</sequence>
<dbReference type="Proteomes" id="UP000002051">
    <property type="component" value="Unassembled WGS sequence"/>
</dbReference>
<gene>
    <name evidence="3" type="ordered locus">MTR_1g031820</name>
</gene>
<dbReference type="STRING" id="3880.A0A072VFI7"/>
<dbReference type="SUPFAM" id="SSF55666">
    <property type="entry name" value="Ribonuclease PH domain 2-like"/>
    <property type="match status" value="1"/>
</dbReference>
<dbReference type="InterPro" id="IPR015847">
    <property type="entry name" value="ExoRNase_PH_dom2"/>
</dbReference>
<dbReference type="SUPFAM" id="SSF54211">
    <property type="entry name" value="Ribosomal protein S5 domain 2-like"/>
    <property type="match status" value="1"/>
</dbReference>
<keyword evidence="3" id="KW-0269">Exonuclease</keyword>
<dbReference type="CDD" id="cd11367">
    <property type="entry name" value="RNase_PH_RRP42"/>
    <property type="match status" value="1"/>
</dbReference>
<evidence type="ECO:0000259" key="2">
    <source>
        <dbReference type="Pfam" id="PF03725"/>
    </source>
</evidence>
<dbReference type="InterPro" id="IPR020568">
    <property type="entry name" value="Ribosomal_Su5_D2-typ_SF"/>
</dbReference>
<dbReference type="FunFam" id="3.30.230.70:FF:000016">
    <property type="entry name" value="Exosome complex component RRP42"/>
    <property type="match status" value="1"/>
</dbReference>
<name>A0A072VFI7_MEDTR</name>
<feature type="domain" description="Exoribonuclease phosphorolytic" evidence="2">
    <location>
        <begin position="596"/>
        <end position="660"/>
    </location>
</feature>
<evidence type="ECO:0000259" key="1">
    <source>
        <dbReference type="Pfam" id="PF01138"/>
    </source>
</evidence>